<dbReference type="Pfam" id="PF00010">
    <property type="entry name" value="HLH"/>
    <property type="match status" value="1"/>
</dbReference>
<sequence>MRATPTPNGDSPKLRPLVLKPAPGLGPLIQTLQSLSLGLREFPETPWVWRELSPGALKSDSEVPNRTSPSRINGGSGAGLPHCPPRPASHTEPSRGLRESQHLTMDDILSQLLLSADQQQWGCEALLEQVSPSLDAGYNSVCSVSDPGHYSARQSLDAGYNNACSVSEPGHYSARQSSDAGYNNACSVSDPGYYSACGSVSPSSSVDSGCFSPPPLRWGAADCSPLPDSVPVATAPAHPSPAQAGRRSRSKHPGKKRQSASEREKLRMRDLAKAVHHLRTFLPPSVAPAGQTLTKIETLRLAVRYIARLSAQLEEDQPQGGPADSPPLLPGAQDDLRSSFQPSTDPTLMESLPSFQSGFPHSSDPLRPLLSYQVG</sequence>
<feature type="region of interest" description="Disordered" evidence="8">
    <location>
        <begin position="229"/>
        <end position="265"/>
    </location>
</feature>
<dbReference type="GO" id="GO:0007219">
    <property type="term" value="P:Notch signaling pathway"/>
    <property type="evidence" value="ECO:0007669"/>
    <property type="project" value="UniProtKB-KW"/>
</dbReference>
<comment type="caution">
    <text evidence="10">The sequence shown here is derived from an EMBL/GenBank/DDBJ whole genome shotgun (WGS) entry which is preliminary data.</text>
</comment>
<feature type="domain" description="BHLH" evidence="9">
    <location>
        <begin position="255"/>
        <end position="309"/>
    </location>
</feature>
<dbReference type="PANTHER" id="PTHR20937:SF6">
    <property type="entry name" value="MESODERM POSTERIOR PROTEIN 1"/>
    <property type="match status" value="1"/>
</dbReference>
<dbReference type="GO" id="GO:0032525">
    <property type="term" value="P:somite rostral/caudal axis specification"/>
    <property type="evidence" value="ECO:0007669"/>
    <property type="project" value="TreeGrafter"/>
</dbReference>
<dbReference type="GO" id="GO:0000981">
    <property type="term" value="F:DNA-binding transcription factor activity, RNA polymerase II-specific"/>
    <property type="evidence" value="ECO:0007669"/>
    <property type="project" value="TreeGrafter"/>
</dbReference>
<evidence type="ECO:0000313" key="10">
    <source>
        <dbReference type="EMBL" id="KAJ8344162.1"/>
    </source>
</evidence>
<evidence type="ECO:0000256" key="7">
    <source>
        <dbReference type="ARBA" id="ARBA00023242"/>
    </source>
</evidence>
<dbReference type="InterPro" id="IPR036638">
    <property type="entry name" value="HLH_DNA-bd_sf"/>
</dbReference>
<dbReference type="EMBL" id="JAINUF010000013">
    <property type="protein sequence ID" value="KAJ8344162.1"/>
    <property type="molecule type" value="Genomic_DNA"/>
</dbReference>
<dbReference type="OrthoDB" id="9946827at2759"/>
<dbReference type="InterPro" id="IPR011598">
    <property type="entry name" value="bHLH_dom"/>
</dbReference>
<feature type="compositionally biased region" description="Basic residues" evidence="8">
    <location>
        <begin position="246"/>
        <end position="258"/>
    </location>
</feature>
<keyword evidence="3" id="KW-0914">Notch signaling pathway</keyword>
<feature type="region of interest" description="Disordered" evidence="8">
    <location>
        <begin position="313"/>
        <end position="375"/>
    </location>
</feature>
<keyword evidence="7" id="KW-0539">Nucleus</keyword>
<dbReference type="GO" id="GO:0005634">
    <property type="term" value="C:nucleus"/>
    <property type="evidence" value="ECO:0007669"/>
    <property type="project" value="UniProtKB-SubCell"/>
</dbReference>
<keyword evidence="4" id="KW-0805">Transcription regulation</keyword>
<proteinExistence type="predicted"/>
<evidence type="ECO:0000256" key="3">
    <source>
        <dbReference type="ARBA" id="ARBA00022976"/>
    </source>
</evidence>
<name>A0A9Q1ESH8_SYNKA</name>
<keyword evidence="6" id="KW-0804">Transcription</keyword>
<dbReference type="GO" id="GO:0003007">
    <property type="term" value="P:heart morphogenesis"/>
    <property type="evidence" value="ECO:0007669"/>
    <property type="project" value="TreeGrafter"/>
</dbReference>
<dbReference type="Gene3D" id="4.10.280.10">
    <property type="entry name" value="Helix-loop-helix DNA-binding domain"/>
    <property type="match status" value="1"/>
</dbReference>
<gene>
    <name evidence="10" type="ORF">SKAU_G00314910</name>
</gene>
<dbReference type="Proteomes" id="UP001152622">
    <property type="component" value="Chromosome 13"/>
</dbReference>
<evidence type="ECO:0000256" key="2">
    <source>
        <dbReference type="ARBA" id="ARBA00022473"/>
    </source>
</evidence>
<feature type="region of interest" description="Disordered" evidence="8">
    <location>
        <begin position="53"/>
        <end position="99"/>
    </location>
</feature>
<keyword evidence="2" id="KW-0217">Developmental protein</keyword>
<dbReference type="InterPro" id="IPR040259">
    <property type="entry name" value="Mesogenin/MesP"/>
</dbReference>
<dbReference type="PANTHER" id="PTHR20937">
    <property type="entry name" value="IP14615P"/>
    <property type="match status" value="1"/>
</dbReference>
<accession>A0A9Q1ESH8</accession>
<dbReference type="GO" id="GO:0000978">
    <property type="term" value="F:RNA polymerase II cis-regulatory region sequence-specific DNA binding"/>
    <property type="evidence" value="ECO:0007669"/>
    <property type="project" value="TreeGrafter"/>
</dbReference>
<dbReference type="GO" id="GO:0046983">
    <property type="term" value="F:protein dimerization activity"/>
    <property type="evidence" value="ECO:0007669"/>
    <property type="project" value="InterPro"/>
</dbReference>
<dbReference type="PROSITE" id="PS50888">
    <property type="entry name" value="BHLH"/>
    <property type="match status" value="1"/>
</dbReference>
<evidence type="ECO:0000256" key="4">
    <source>
        <dbReference type="ARBA" id="ARBA00023015"/>
    </source>
</evidence>
<keyword evidence="11" id="KW-1185">Reference proteome</keyword>
<dbReference type="AlphaFoldDB" id="A0A9Q1ESH8"/>
<feature type="compositionally biased region" description="Polar residues" evidence="8">
    <location>
        <begin position="62"/>
        <end position="73"/>
    </location>
</feature>
<comment type="subcellular location">
    <subcellularLocation>
        <location evidence="1">Nucleus</location>
    </subcellularLocation>
</comment>
<evidence type="ECO:0000256" key="1">
    <source>
        <dbReference type="ARBA" id="ARBA00004123"/>
    </source>
</evidence>
<dbReference type="SMART" id="SM00353">
    <property type="entry name" value="HLH"/>
    <property type="match status" value="1"/>
</dbReference>
<dbReference type="FunFam" id="4.10.280.10:FF:000047">
    <property type="entry name" value="mesoderm posterior protein 1"/>
    <property type="match status" value="1"/>
</dbReference>
<evidence type="ECO:0000259" key="9">
    <source>
        <dbReference type="PROSITE" id="PS50888"/>
    </source>
</evidence>
<evidence type="ECO:0000256" key="5">
    <source>
        <dbReference type="ARBA" id="ARBA00023125"/>
    </source>
</evidence>
<dbReference type="SUPFAM" id="SSF47459">
    <property type="entry name" value="HLH, helix-loop-helix DNA-binding domain"/>
    <property type="match status" value="1"/>
</dbReference>
<dbReference type="GO" id="GO:0001707">
    <property type="term" value="P:mesoderm formation"/>
    <property type="evidence" value="ECO:0007669"/>
    <property type="project" value="TreeGrafter"/>
</dbReference>
<evidence type="ECO:0000256" key="8">
    <source>
        <dbReference type="SAM" id="MobiDB-lite"/>
    </source>
</evidence>
<evidence type="ECO:0000313" key="11">
    <source>
        <dbReference type="Proteomes" id="UP001152622"/>
    </source>
</evidence>
<protein>
    <recommendedName>
        <fullName evidence="9">BHLH domain-containing protein</fullName>
    </recommendedName>
</protein>
<evidence type="ECO:0000256" key="6">
    <source>
        <dbReference type="ARBA" id="ARBA00023163"/>
    </source>
</evidence>
<keyword evidence="5" id="KW-0238">DNA-binding</keyword>
<reference evidence="10" key="1">
    <citation type="journal article" date="2023" name="Science">
        <title>Genome structures resolve the early diversification of teleost fishes.</title>
        <authorList>
            <person name="Parey E."/>
            <person name="Louis A."/>
            <person name="Montfort J."/>
            <person name="Bouchez O."/>
            <person name="Roques C."/>
            <person name="Iampietro C."/>
            <person name="Lluch J."/>
            <person name="Castinel A."/>
            <person name="Donnadieu C."/>
            <person name="Desvignes T."/>
            <person name="Floi Bucao C."/>
            <person name="Jouanno E."/>
            <person name="Wen M."/>
            <person name="Mejri S."/>
            <person name="Dirks R."/>
            <person name="Jansen H."/>
            <person name="Henkel C."/>
            <person name="Chen W.J."/>
            <person name="Zahm M."/>
            <person name="Cabau C."/>
            <person name="Klopp C."/>
            <person name="Thompson A.W."/>
            <person name="Robinson-Rechavi M."/>
            <person name="Braasch I."/>
            <person name="Lecointre G."/>
            <person name="Bobe J."/>
            <person name="Postlethwait J.H."/>
            <person name="Berthelot C."/>
            <person name="Roest Crollius H."/>
            <person name="Guiguen Y."/>
        </authorList>
    </citation>
    <scope>NUCLEOTIDE SEQUENCE</scope>
    <source>
        <strain evidence="10">WJC10195</strain>
    </source>
</reference>
<organism evidence="10 11">
    <name type="scientific">Synaphobranchus kaupii</name>
    <name type="common">Kaup's arrowtooth eel</name>
    <dbReference type="NCBI Taxonomy" id="118154"/>
    <lineage>
        <taxon>Eukaryota</taxon>
        <taxon>Metazoa</taxon>
        <taxon>Chordata</taxon>
        <taxon>Craniata</taxon>
        <taxon>Vertebrata</taxon>
        <taxon>Euteleostomi</taxon>
        <taxon>Actinopterygii</taxon>
        <taxon>Neopterygii</taxon>
        <taxon>Teleostei</taxon>
        <taxon>Anguilliformes</taxon>
        <taxon>Synaphobranchidae</taxon>
        <taxon>Synaphobranchus</taxon>
    </lineage>
</organism>